<dbReference type="Proteomes" id="UP001153636">
    <property type="component" value="Chromosome 1"/>
</dbReference>
<dbReference type="PANTHER" id="PTHR34415">
    <property type="entry name" value="INTEGRASE CATALYTIC DOMAIN-CONTAINING PROTEIN"/>
    <property type="match status" value="1"/>
</dbReference>
<feature type="coiled-coil region" evidence="1">
    <location>
        <begin position="14"/>
        <end position="55"/>
    </location>
</feature>
<proteinExistence type="predicted"/>
<keyword evidence="1" id="KW-0175">Coiled coil</keyword>
<dbReference type="EMBL" id="OV651813">
    <property type="protein sequence ID" value="CAH1099014.1"/>
    <property type="molecule type" value="Genomic_DNA"/>
</dbReference>
<evidence type="ECO:0000259" key="2">
    <source>
        <dbReference type="Pfam" id="PF25273"/>
    </source>
</evidence>
<reference evidence="3" key="1">
    <citation type="submission" date="2022-01" db="EMBL/GenBank/DDBJ databases">
        <authorList>
            <person name="King R."/>
        </authorList>
    </citation>
    <scope>NUCLEOTIDE SEQUENCE</scope>
</reference>
<dbReference type="OrthoDB" id="6755725at2759"/>
<dbReference type="AlphaFoldDB" id="A0A9P0CBR8"/>
<dbReference type="PANTHER" id="PTHR34415:SF1">
    <property type="entry name" value="INTEGRASE CATALYTIC DOMAIN-CONTAINING PROTEIN"/>
    <property type="match status" value="1"/>
</dbReference>
<dbReference type="InterPro" id="IPR057191">
    <property type="entry name" value="DUF7869"/>
</dbReference>
<sequence length="272" mass="31968">MGFGYPRSDTYSKCDETDVALKTLESKEAKAQEQKAKLLTEIKKLETEKKVHLSRANAFYDRKRASNRSARLHDNVEAICMDYSKNLPIPNISTNDIYYSRQLSLYLFNVHVLSNQQSIFYSYINVKRLKIFCDSCGGQNKNYTVFRFLHHIIHYEKKLEHVKVTFPIRGHSYMESDKDFGLVNQKTRTETPSDWKPTPFVVEDVQQNYLRSWTKHLQLLYLKKCPFPIRPLREIEFSAEHPRLAFYRNSYFGEWESADIGGKPFKQPNNTG</sequence>
<accession>A0A9P0CBR8</accession>
<name>A0A9P0CBR8_9CUCU</name>
<organism evidence="3 4">
    <name type="scientific">Psylliodes chrysocephalus</name>
    <dbReference type="NCBI Taxonomy" id="3402493"/>
    <lineage>
        <taxon>Eukaryota</taxon>
        <taxon>Metazoa</taxon>
        <taxon>Ecdysozoa</taxon>
        <taxon>Arthropoda</taxon>
        <taxon>Hexapoda</taxon>
        <taxon>Insecta</taxon>
        <taxon>Pterygota</taxon>
        <taxon>Neoptera</taxon>
        <taxon>Endopterygota</taxon>
        <taxon>Coleoptera</taxon>
        <taxon>Polyphaga</taxon>
        <taxon>Cucujiformia</taxon>
        <taxon>Chrysomeloidea</taxon>
        <taxon>Chrysomelidae</taxon>
        <taxon>Galerucinae</taxon>
        <taxon>Alticini</taxon>
        <taxon>Psylliodes</taxon>
    </lineage>
</organism>
<gene>
    <name evidence="3" type="ORF">PSYICH_LOCUS360</name>
</gene>
<protein>
    <recommendedName>
        <fullName evidence="2">DUF7869 domain-containing protein</fullName>
    </recommendedName>
</protein>
<evidence type="ECO:0000313" key="4">
    <source>
        <dbReference type="Proteomes" id="UP001153636"/>
    </source>
</evidence>
<evidence type="ECO:0000256" key="1">
    <source>
        <dbReference type="SAM" id="Coils"/>
    </source>
</evidence>
<evidence type="ECO:0000313" key="3">
    <source>
        <dbReference type="EMBL" id="CAH1099014.1"/>
    </source>
</evidence>
<dbReference type="Pfam" id="PF25273">
    <property type="entry name" value="DUF7869"/>
    <property type="match status" value="1"/>
</dbReference>
<keyword evidence="4" id="KW-1185">Reference proteome</keyword>
<feature type="domain" description="DUF7869" evidence="2">
    <location>
        <begin position="128"/>
        <end position="190"/>
    </location>
</feature>